<feature type="compositionally biased region" description="Basic and acidic residues" evidence="1">
    <location>
        <begin position="43"/>
        <end position="55"/>
    </location>
</feature>
<evidence type="ECO:0000313" key="2">
    <source>
        <dbReference type="EMBL" id="EMS46212.1"/>
    </source>
</evidence>
<feature type="region of interest" description="Disordered" evidence="1">
    <location>
        <begin position="14"/>
        <end position="78"/>
    </location>
</feature>
<feature type="compositionally biased region" description="Low complexity" evidence="1">
    <location>
        <begin position="18"/>
        <end position="29"/>
    </location>
</feature>
<dbReference type="AlphaFoldDB" id="M7YGC7"/>
<evidence type="ECO:0000256" key="1">
    <source>
        <dbReference type="SAM" id="MobiDB-lite"/>
    </source>
</evidence>
<organism evidence="2">
    <name type="scientific">Triticum urartu</name>
    <name type="common">Red wild einkorn</name>
    <name type="synonym">Crithodium urartu</name>
    <dbReference type="NCBI Taxonomy" id="4572"/>
    <lineage>
        <taxon>Eukaryota</taxon>
        <taxon>Viridiplantae</taxon>
        <taxon>Streptophyta</taxon>
        <taxon>Embryophyta</taxon>
        <taxon>Tracheophyta</taxon>
        <taxon>Spermatophyta</taxon>
        <taxon>Magnoliopsida</taxon>
        <taxon>Liliopsida</taxon>
        <taxon>Poales</taxon>
        <taxon>Poaceae</taxon>
        <taxon>BOP clade</taxon>
        <taxon>Pooideae</taxon>
        <taxon>Triticodae</taxon>
        <taxon>Triticeae</taxon>
        <taxon>Triticinae</taxon>
        <taxon>Triticum</taxon>
    </lineage>
</organism>
<protein>
    <submittedName>
        <fullName evidence="2">Uncharacterized protein</fullName>
    </submittedName>
</protein>
<dbReference type="eggNOG" id="ENOG502R3TW">
    <property type="taxonomic scope" value="Eukaryota"/>
</dbReference>
<sequence length="78" mass="8437">MGFCCGPSDVQVLPKNTSSSCPSSSSFVKDSGDGGKKKQQQVIKKEQGKEKKMSNLDRAALTTRTPPRLPFHARPGLM</sequence>
<gene>
    <name evidence="2" type="ORF">TRIUR3_03604</name>
</gene>
<accession>M7YGC7</accession>
<name>M7YGC7_TRIUA</name>
<reference evidence="2" key="1">
    <citation type="journal article" date="2013" name="Nature">
        <title>Draft genome of the wheat A-genome progenitor Triticum urartu.</title>
        <authorList>
            <person name="Ling H.Q."/>
            <person name="Zhao S."/>
            <person name="Liu D."/>
            <person name="Wang J."/>
            <person name="Sun H."/>
            <person name="Zhang C."/>
            <person name="Fan H."/>
            <person name="Li D."/>
            <person name="Dong L."/>
            <person name="Tao Y."/>
            <person name="Gao C."/>
            <person name="Wu H."/>
            <person name="Li Y."/>
            <person name="Cui Y."/>
            <person name="Guo X."/>
            <person name="Zheng S."/>
            <person name="Wang B."/>
            <person name="Yu K."/>
            <person name="Liang Q."/>
            <person name="Yang W."/>
            <person name="Lou X."/>
            <person name="Chen J."/>
            <person name="Feng M."/>
            <person name="Jian J."/>
            <person name="Zhang X."/>
            <person name="Luo G."/>
            <person name="Jiang Y."/>
            <person name="Liu J."/>
            <person name="Wang Z."/>
            <person name="Sha Y."/>
            <person name="Zhang B."/>
            <person name="Wu H."/>
            <person name="Tang D."/>
            <person name="Shen Q."/>
            <person name="Xue P."/>
            <person name="Zou S."/>
            <person name="Wang X."/>
            <person name="Liu X."/>
            <person name="Wang F."/>
            <person name="Yang Y."/>
            <person name="An X."/>
            <person name="Dong Z."/>
            <person name="Zhang K."/>
            <person name="Zhang X."/>
            <person name="Luo M.C."/>
            <person name="Dvorak J."/>
            <person name="Tong Y."/>
            <person name="Wang J."/>
            <person name="Yang H."/>
            <person name="Li Z."/>
            <person name="Wang D."/>
            <person name="Zhang A."/>
            <person name="Wang J."/>
        </authorList>
    </citation>
    <scope>NUCLEOTIDE SEQUENCE</scope>
</reference>
<proteinExistence type="predicted"/>
<dbReference type="EMBL" id="KD276706">
    <property type="protein sequence ID" value="EMS46212.1"/>
    <property type="molecule type" value="Genomic_DNA"/>
</dbReference>